<reference evidence="1 2" key="1">
    <citation type="journal article" date="2011" name="Cell">
        <title>Insight into structure and assembly of the nuclear pore complex by utilizing the genome of a eukaryotic thermophile.</title>
        <authorList>
            <person name="Amlacher S."/>
            <person name="Sarges P."/>
            <person name="Flemming D."/>
            <person name="van Noort V."/>
            <person name="Kunze R."/>
            <person name="Devos D.P."/>
            <person name="Arumugam M."/>
            <person name="Bork P."/>
            <person name="Hurt E."/>
        </authorList>
    </citation>
    <scope>NUCLEOTIDE SEQUENCE [LARGE SCALE GENOMIC DNA]</scope>
    <source>
        <strain evidence="2">DSM 1495 / CBS 144.50 / IMI 039719</strain>
    </source>
</reference>
<gene>
    <name evidence="1" type="ORF">CTHT_0055410</name>
</gene>
<evidence type="ECO:0000313" key="2">
    <source>
        <dbReference type="Proteomes" id="UP000008066"/>
    </source>
</evidence>
<dbReference type="GO" id="GO:0016740">
    <property type="term" value="F:transferase activity"/>
    <property type="evidence" value="ECO:0007669"/>
    <property type="project" value="UniProtKB-KW"/>
</dbReference>
<name>G0SC02_CHATD</name>
<dbReference type="InterPro" id="IPR052523">
    <property type="entry name" value="Trichothecene_AcTrans"/>
</dbReference>
<dbReference type="OMA" id="LMYPNGV"/>
<dbReference type="AlphaFoldDB" id="G0SC02"/>
<dbReference type="eggNOG" id="ENOG502SQRM">
    <property type="taxonomic scope" value="Eukaryota"/>
</dbReference>
<accession>G0SC02</accession>
<sequence>MTTNPRIRVRDATPADAPIITEIHYKAFAHGIMDQLMYPNGVTEDNRAKFAARLFPPPRSEDEKAKKGENMVWVAEYVPDDGPAEIVAFSRWTLYRQPRPEEVWKVDAAYKPTLEMFGQGANIEVIDTFVGEMRRMSERAAKGEAMLFLGILACLPERQRLGAGSALLRRGVELADSLGLPMRLEASPEGYGLYKKFGFEAYDVLDTKVTETWGPVQPEGSNWGNNNAAELFGQAPKGVLRTVLMKRPVKVSN</sequence>
<dbReference type="InterPro" id="IPR016181">
    <property type="entry name" value="Acyl_CoA_acyltransferase"/>
</dbReference>
<protein>
    <submittedName>
        <fullName evidence="1">N-acetyltransferase-like protein</fullName>
    </submittedName>
</protein>
<evidence type="ECO:0000313" key="1">
    <source>
        <dbReference type="EMBL" id="EGS18928.1"/>
    </source>
</evidence>
<dbReference type="RefSeq" id="XP_006695873.1">
    <property type="nucleotide sequence ID" value="XM_006695810.1"/>
</dbReference>
<organism evidence="2">
    <name type="scientific">Chaetomium thermophilum (strain DSM 1495 / CBS 144.50 / IMI 039719)</name>
    <name type="common">Thermochaetoides thermophila</name>
    <dbReference type="NCBI Taxonomy" id="759272"/>
    <lineage>
        <taxon>Eukaryota</taxon>
        <taxon>Fungi</taxon>
        <taxon>Dikarya</taxon>
        <taxon>Ascomycota</taxon>
        <taxon>Pezizomycotina</taxon>
        <taxon>Sordariomycetes</taxon>
        <taxon>Sordariomycetidae</taxon>
        <taxon>Sordariales</taxon>
        <taxon>Chaetomiaceae</taxon>
        <taxon>Thermochaetoides</taxon>
    </lineage>
</organism>
<dbReference type="Proteomes" id="UP000008066">
    <property type="component" value="Unassembled WGS sequence"/>
</dbReference>
<dbReference type="HOGENOM" id="CLU_060131_6_5_1"/>
<dbReference type="PANTHER" id="PTHR42791">
    <property type="entry name" value="GNAT FAMILY ACETYLTRANSFERASE"/>
    <property type="match status" value="1"/>
</dbReference>
<dbReference type="OrthoDB" id="196847at2759"/>
<dbReference type="PANTHER" id="PTHR42791:SF17">
    <property type="entry name" value="ACETYLTRANSFERASE, GNAT FAMILY FAMILY (AFU_ORTHOLOGUE AFUA_8G05690)"/>
    <property type="match status" value="1"/>
</dbReference>
<dbReference type="Gene3D" id="3.40.630.30">
    <property type="match status" value="1"/>
</dbReference>
<proteinExistence type="predicted"/>
<keyword evidence="2" id="KW-1185">Reference proteome</keyword>
<dbReference type="GeneID" id="18259579"/>
<keyword evidence="1" id="KW-0808">Transferase</keyword>
<dbReference type="KEGG" id="cthr:CTHT_0055410"/>
<dbReference type="SUPFAM" id="SSF55729">
    <property type="entry name" value="Acyl-CoA N-acyltransferases (Nat)"/>
    <property type="match status" value="1"/>
</dbReference>
<dbReference type="EMBL" id="GL988045">
    <property type="protein sequence ID" value="EGS18928.1"/>
    <property type="molecule type" value="Genomic_DNA"/>
</dbReference>